<keyword evidence="5" id="KW-1185">Reference proteome</keyword>
<evidence type="ECO:0000256" key="1">
    <source>
        <dbReference type="SAM" id="MobiDB-lite"/>
    </source>
</evidence>
<feature type="compositionally biased region" description="Polar residues" evidence="1">
    <location>
        <begin position="276"/>
        <end position="286"/>
    </location>
</feature>
<feature type="transmembrane region" description="Helical" evidence="2">
    <location>
        <begin position="199"/>
        <end position="230"/>
    </location>
</feature>
<reference evidence="4 5" key="1">
    <citation type="submission" date="2015-05" db="EMBL/GenBank/DDBJ databases">
        <title>Genome sequencing and analysis of members of genus Stenotrophomonas.</title>
        <authorList>
            <person name="Patil P.P."/>
            <person name="Midha S."/>
            <person name="Patil P.B."/>
        </authorList>
    </citation>
    <scope>NUCLEOTIDE SEQUENCE [LARGE SCALE GENOMIC DNA]</scope>
    <source>
        <strain evidence="4 5">DSM 18941</strain>
    </source>
</reference>
<dbReference type="AlphaFoldDB" id="A0A0R0CS08"/>
<comment type="caution">
    <text evidence="4">The sequence shown here is derived from an EMBL/GenBank/DDBJ whole genome shotgun (WGS) entry which is preliminary data.</text>
</comment>
<protein>
    <submittedName>
        <fullName evidence="4">Membrane protein</fullName>
    </submittedName>
</protein>
<keyword evidence="2" id="KW-1133">Transmembrane helix</keyword>
<feature type="transmembrane region" description="Helical" evidence="2">
    <location>
        <begin position="251"/>
        <end position="270"/>
    </location>
</feature>
<sequence length="529" mass="58896">MRIDQLDVVLRARSQWEAMELGTALVRRHAAAIWKPWLLLTLPVFALLNLLGWWLDSFWLSSLILWWLKPAFERIPLYVISRGAFGAEPSTGQTLRAQWNWGWRGVGAYLGWRRLSPARSLLMPVDLLEGGDGAQRRARRRALGAASYGHASLLTWVCWHFEAMLQLAGVALVFMFVPVELLSESLRATWELIGTDTPAWAWIGFNLLAWLAMTLIGPFYSGAGFGLYLNRRTQLEAWDVEIAFRRLRERLAGLAPMLVLLLAVFTMPSLQARAQDSSEPASISSHGNHKDAVPEAAATATATTPQQLFGAAPADTNGFRQAAARAYEDPQLGAKRKVSRWVKKASDKIAEKKDESDKPDPGPILGAIAKAVALIGESILWILLGVLLVVLALTARWWLPWLRGSGRSSRVVQAPAIQEALQLPEVLPPDILGSARRLWREGKPRHALALLYRASVDVLVQRGNVVLPPGATEAQCLRASRKMPQEADRNLFARMVRTWQYAAYAGRLPSEDEFNALISELHLHYGWPA</sequence>
<feature type="transmembrane region" description="Helical" evidence="2">
    <location>
        <begin position="379"/>
        <end position="399"/>
    </location>
</feature>
<name>A0A0R0CS08_9GAMM</name>
<feature type="transmembrane region" description="Helical" evidence="2">
    <location>
        <begin position="44"/>
        <end position="68"/>
    </location>
</feature>
<feature type="domain" description="Protein-glutamine gamma-glutamyltransferase-like C-terminal" evidence="3">
    <location>
        <begin position="451"/>
        <end position="518"/>
    </location>
</feature>
<feature type="region of interest" description="Disordered" evidence="1">
    <location>
        <begin position="276"/>
        <end position="297"/>
    </location>
</feature>
<evidence type="ECO:0000259" key="3">
    <source>
        <dbReference type="Pfam" id="PF13559"/>
    </source>
</evidence>
<gene>
    <name evidence="4" type="ORF">ABB27_09425</name>
</gene>
<dbReference type="OrthoDB" id="183980at2"/>
<dbReference type="InterPro" id="IPR025403">
    <property type="entry name" value="TgpA-like_C"/>
</dbReference>
<keyword evidence="2" id="KW-0472">Membrane</keyword>
<accession>A0A0R0CS08</accession>
<evidence type="ECO:0000256" key="2">
    <source>
        <dbReference type="SAM" id="Phobius"/>
    </source>
</evidence>
<keyword evidence="2" id="KW-0812">Transmembrane</keyword>
<dbReference type="PATRIC" id="fig|405446.3.peg.1369"/>
<evidence type="ECO:0000313" key="5">
    <source>
        <dbReference type="Proteomes" id="UP000051863"/>
    </source>
</evidence>
<dbReference type="Proteomes" id="UP000051863">
    <property type="component" value="Unassembled WGS sequence"/>
</dbReference>
<dbReference type="EMBL" id="LDJJ01000030">
    <property type="protein sequence ID" value="KRG67544.1"/>
    <property type="molecule type" value="Genomic_DNA"/>
</dbReference>
<dbReference type="RefSeq" id="WP_057628440.1">
    <property type="nucleotide sequence ID" value="NZ_LDJJ01000030.1"/>
</dbReference>
<evidence type="ECO:0000313" key="4">
    <source>
        <dbReference type="EMBL" id="KRG67544.1"/>
    </source>
</evidence>
<proteinExistence type="predicted"/>
<dbReference type="Pfam" id="PF13559">
    <property type="entry name" value="DUF4129"/>
    <property type="match status" value="1"/>
</dbReference>
<organism evidence="4 5">
    <name type="scientific">Stenotrophomonas terrae</name>
    <dbReference type="NCBI Taxonomy" id="405446"/>
    <lineage>
        <taxon>Bacteria</taxon>
        <taxon>Pseudomonadati</taxon>
        <taxon>Pseudomonadota</taxon>
        <taxon>Gammaproteobacteria</taxon>
        <taxon>Lysobacterales</taxon>
        <taxon>Lysobacteraceae</taxon>
        <taxon>Stenotrophomonas</taxon>
    </lineage>
</organism>